<dbReference type="SUPFAM" id="SSF51230">
    <property type="entry name" value="Single hybrid motif"/>
    <property type="match status" value="1"/>
</dbReference>
<dbReference type="EC" id="2.3.1.-" evidence="4"/>
<comment type="cofactor">
    <cofactor evidence="4">
        <name>(R)-lipoate</name>
        <dbReference type="ChEBI" id="CHEBI:83088"/>
    </cofactor>
</comment>
<keyword evidence="4" id="KW-0012">Acyltransferase</keyword>
<dbReference type="AlphaFoldDB" id="A0A922LC72"/>
<comment type="similarity">
    <text evidence="1 4">Belongs to the 2-oxoacid dehydrogenase family.</text>
</comment>
<dbReference type="Pfam" id="PF00364">
    <property type="entry name" value="Biotin_lipoyl"/>
    <property type="match status" value="1"/>
</dbReference>
<dbReference type="PANTHER" id="PTHR23151:SF90">
    <property type="entry name" value="DIHYDROLIPOYLLYSINE-RESIDUE ACETYLTRANSFERASE COMPONENT OF PYRUVATE DEHYDROGENASE COMPLEX, MITOCHONDRIAL-RELATED"/>
    <property type="match status" value="1"/>
</dbReference>
<dbReference type="GO" id="GO:0016746">
    <property type="term" value="F:acyltransferase activity"/>
    <property type="evidence" value="ECO:0007669"/>
    <property type="project" value="UniProtKB-KW"/>
</dbReference>
<accession>A0A922LC72</accession>
<dbReference type="PROSITE" id="PS50968">
    <property type="entry name" value="BIOTINYL_LIPOYL"/>
    <property type="match status" value="1"/>
</dbReference>
<feature type="domain" description="Lipoyl-binding" evidence="5">
    <location>
        <begin position="57"/>
        <end position="133"/>
    </location>
</feature>
<evidence type="ECO:0000313" key="7">
    <source>
        <dbReference type="EMBL" id="KAH9528852.1"/>
    </source>
</evidence>
<name>A0A922LC72_DERFA</name>
<dbReference type="Gene3D" id="3.30.559.10">
    <property type="entry name" value="Chloramphenicol acetyltransferase-like domain"/>
    <property type="match status" value="1"/>
</dbReference>
<feature type="domain" description="Peripheral subunit-binding (PSBD)" evidence="6">
    <location>
        <begin position="185"/>
        <end position="222"/>
    </location>
</feature>
<organism evidence="7 8">
    <name type="scientific">Dermatophagoides farinae</name>
    <name type="common">American house dust mite</name>
    <dbReference type="NCBI Taxonomy" id="6954"/>
    <lineage>
        <taxon>Eukaryota</taxon>
        <taxon>Metazoa</taxon>
        <taxon>Ecdysozoa</taxon>
        <taxon>Arthropoda</taxon>
        <taxon>Chelicerata</taxon>
        <taxon>Arachnida</taxon>
        <taxon>Acari</taxon>
        <taxon>Acariformes</taxon>
        <taxon>Sarcoptiformes</taxon>
        <taxon>Astigmata</taxon>
        <taxon>Psoroptidia</taxon>
        <taxon>Analgoidea</taxon>
        <taxon>Pyroglyphidae</taxon>
        <taxon>Dermatophagoidinae</taxon>
        <taxon>Dermatophagoides</taxon>
    </lineage>
</organism>
<dbReference type="PROSITE" id="PS51826">
    <property type="entry name" value="PSBD"/>
    <property type="match status" value="1"/>
</dbReference>
<sequence>MATFMRILTSNRSRLFNKNLSQLFSVVNSKDNSFRHVFTTNYLFAGLTNDFEFLGIETPIKMPALSPTMTAGTIVKWHKKEGEKINAGDILCEVQTDKAVVAFEFDDDGILAKILVNENSAEIQVGDLIAIVCEEDDDWKNVKIPENLNVTSDTIVSPVKSESLSIKQPASDSISKSPIDINTIKISPSARNLMDQYGIEMSTIQPTGNRGVMMKEDVLKFIQQNSLQPKNLSVIQEKEASKMPKDSSSPAKSDTPFFDIEISNMRRTIAKRLTESKSNIPHAYMRIKCSMDGLLKLRKDYKEKSLSVSLNDMIVKATALALKQTPAMNCQWDSECETIRIVPDIDVSIAVATPTGLITPIIKNANCLSLEEISNNSKELIVKAKDGKLQPHEFIGGTFSISNLGMYDIDHFVGVINPPQAAILAVGATRQRFFGEPDDYHICNQTIMSLSYDARAINEELAAHFMEKLRDNLEDTDLLITSDGSIHRRLSSFI</sequence>
<dbReference type="SUPFAM" id="SSF52777">
    <property type="entry name" value="CoA-dependent acyltransferases"/>
    <property type="match status" value="1"/>
</dbReference>
<dbReference type="PROSITE" id="PS00189">
    <property type="entry name" value="LIPOYL"/>
    <property type="match status" value="1"/>
</dbReference>
<dbReference type="Pfam" id="PF02817">
    <property type="entry name" value="E3_binding"/>
    <property type="match status" value="1"/>
</dbReference>
<dbReference type="FunFam" id="2.40.50.100:FF:000010">
    <property type="entry name" value="Acetyltransferase component of pyruvate dehydrogenase complex"/>
    <property type="match status" value="1"/>
</dbReference>
<dbReference type="Proteomes" id="UP000790347">
    <property type="component" value="Unassembled WGS sequence"/>
</dbReference>
<dbReference type="Gene3D" id="4.10.320.10">
    <property type="entry name" value="E3-binding domain"/>
    <property type="match status" value="1"/>
</dbReference>
<keyword evidence="2 4" id="KW-0450">Lipoyl</keyword>
<dbReference type="GO" id="GO:0006086">
    <property type="term" value="P:pyruvate decarboxylation to acetyl-CoA"/>
    <property type="evidence" value="ECO:0007669"/>
    <property type="project" value="InterPro"/>
</dbReference>
<dbReference type="PANTHER" id="PTHR23151">
    <property type="entry name" value="DIHYDROLIPOAMIDE ACETYL/SUCCINYL-TRANSFERASE-RELATED"/>
    <property type="match status" value="1"/>
</dbReference>
<evidence type="ECO:0000313" key="8">
    <source>
        <dbReference type="Proteomes" id="UP000790347"/>
    </source>
</evidence>
<dbReference type="CDD" id="cd06849">
    <property type="entry name" value="lipoyl_domain"/>
    <property type="match status" value="1"/>
</dbReference>
<dbReference type="InterPro" id="IPR011053">
    <property type="entry name" value="Single_hybrid_motif"/>
</dbReference>
<dbReference type="InterPro" id="IPR036625">
    <property type="entry name" value="E3-bd_dom_sf"/>
</dbReference>
<reference evidence="7" key="1">
    <citation type="submission" date="2013-05" db="EMBL/GenBank/DDBJ databases">
        <authorList>
            <person name="Yim A.K.Y."/>
            <person name="Chan T.F."/>
            <person name="Ji K.M."/>
            <person name="Liu X.Y."/>
            <person name="Zhou J.W."/>
            <person name="Li R.Q."/>
            <person name="Yang K.Y."/>
            <person name="Li J."/>
            <person name="Li M."/>
            <person name="Law P.T.W."/>
            <person name="Wu Y.L."/>
            <person name="Cai Z.L."/>
            <person name="Qin H."/>
            <person name="Bao Y."/>
            <person name="Leung R.K.K."/>
            <person name="Ng P.K.S."/>
            <person name="Zou J."/>
            <person name="Zhong X.J."/>
            <person name="Ran P.X."/>
            <person name="Zhong N.S."/>
            <person name="Liu Z.G."/>
            <person name="Tsui S.K.W."/>
        </authorList>
    </citation>
    <scope>NUCLEOTIDE SEQUENCE</scope>
    <source>
        <strain evidence="7">Derf</strain>
        <tissue evidence="7">Whole organism</tissue>
    </source>
</reference>
<dbReference type="InterPro" id="IPR000089">
    <property type="entry name" value="Biotin_lipoyl"/>
</dbReference>
<keyword evidence="4" id="KW-0808">Transferase</keyword>
<dbReference type="EMBL" id="ASGP02000001">
    <property type="protein sequence ID" value="KAH9528852.1"/>
    <property type="molecule type" value="Genomic_DNA"/>
</dbReference>
<dbReference type="InterPro" id="IPR004167">
    <property type="entry name" value="PSBD"/>
</dbReference>
<dbReference type="GO" id="GO:0045254">
    <property type="term" value="C:pyruvate dehydrogenase complex"/>
    <property type="evidence" value="ECO:0007669"/>
    <property type="project" value="InterPro"/>
</dbReference>
<dbReference type="SUPFAM" id="SSF47005">
    <property type="entry name" value="Peripheral subunit-binding domain of 2-oxo acid dehydrogenase complex"/>
    <property type="match status" value="1"/>
</dbReference>
<evidence type="ECO:0000256" key="3">
    <source>
        <dbReference type="ARBA" id="ARBA00022946"/>
    </source>
</evidence>
<dbReference type="InterPro" id="IPR001078">
    <property type="entry name" value="2-oxoacid_DH_actylTfrase"/>
</dbReference>
<evidence type="ECO:0000256" key="2">
    <source>
        <dbReference type="ARBA" id="ARBA00022823"/>
    </source>
</evidence>
<comment type="caution">
    <text evidence="7">The sequence shown here is derived from an EMBL/GenBank/DDBJ whole genome shotgun (WGS) entry which is preliminary data.</text>
</comment>
<protein>
    <recommendedName>
        <fullName evidence="4">Dihydrolipoamide acetyltransferase component of pyruvate dehydrogenase complex</fullName>
        <ecNumber evidence="4">2.3.1.-</ecNumber>
    </recommendedName>
</protein>
<evidence type="ECO:0000256" key="4">
    <source>
        <dbReference type="RuleBase" id="RU003423"/>
    </source>
</evidence>
<keyword evidence="8" id="KW-1185">Reference proteome</keyword>
<evidence type="ECO:0000259" key="6">
    <source>
        <dbReference type="PROSITE" id="PS51826"/>
    </source>
</evidence>
<dbReference type="InterPro" id="IPR045257">
    <property type="entry name" value="E2/Pdx1"/>
</dbReference>
<dbReference type="Pfam" id="PF00198">
    <property type="entry name" value="2-oxoacid_dh"/>
    <property type="match status" value="1"/>
</dbReference>
<evidence type="ECO:0000259" key="5">
    <source>
        <dbReference type="PROSITE" id="PS50968"/>
    </source>
</evidence>
<dbReference type="Gene3D" id="2.40.50.100">
    <property type="match status" value="1"/>
</dbReference>
<dbReference type="InterPro" id="IPR003016">
    <property type="entry name" value="2-oxoA_DH_lipoyl-BS"/>
</dbReference>
<evidence type="ECO:0000256" key="1">
    <source>
        <dbReference type="ARBA" id="ARBA00007317"/>
    </source>
</evidence>
<keyword evidence="3" id="KW-0809">Transit peptide</keyword>
<reference evidence="7" key="2">
    <citation type="journal article" date="2022" name="Res Sq">
        <title>Comparative Genomics Reveals Insights into the Divergent Evolution of Astigmatic Mites and Household Pest Adaptations.</title>
        <authorList>
            <person name="Xiong Q."/>
            <person name="Wan A.T.-Y."/>
            <person name="Liu X.-Y."/>
            <person name="Fung C.S.-H."/>
            <person name="Xiao X."/>
            <person name="Malainual N."/>
            <person name="Hou J."/>
            <person name="Wang L."/>
            <person name="Wang M."/>
            <person name="Yang K."/>
            <person name="Cui Y."/>
            <person name="Leung E."/>
            <person name="Nong W."/>
            <person name="Shin S.-K."/>
            <person name="Au S."/>
            <person name="Jeong K.Y."/>
            <person name="Chew F.T."/>
            <person name="Hui J."/>
            <person name="Leung T.F."/>
            <person name="Tungtrongchitr A."/>
            <person name="Zhong N."/>
            <person name="Liu Z."/>
            <person name="Tsui S."/>
        </authorList>
    </citation>
    <scope>NUCLEOTIDE SEQUENCE</scope>
    <source>
        <strain evidence="7">Derf</strain>
        <tissue evidence="7">Whole organism</tissue>
    </source>
</reference>
<dbReference type="InterPro" id="IPR023213">
    <property type="entry name" value="CAT-like_dom_sf"/>
</dbReference>
<gene>
    <name evidence="7" type="primary">TAF2</name>
    <name evidence="7" type="ORF">DERF_002765</name>
</gene>
<dbReference type="GO" id="GO:0005739">
    <property type="term" value="C:mitochondrion"/>
    <property type="evidence" value="ECO:0007669"/>
    <property type="project" value="TreeGrafter"/>
</dbReference>
<proteinExistence type="inferred from homology"/>